<keyword evidence="3" id="KW-1185">Reference proteome</keyword>
<reference evidence="2 3" key="1">
    <citation type="journal article" date="2024" name="Appl. Environ. Microbiol.">
        <title>Pontiella agarivorans sp. nov., a novel marine anaerobic bacterium capable of degrading macroalgal polysaccharides and fixing nitrogen.</title>
        <authorList>
            <person name="Liu N."/>
            <person name="Kivenson V."/>
            <person name="Peng X."/>
            <person name="Cui Z."/>
            <person name="Lankiewicz T.S."/>
            <person name="Gosselin K.M."/>
            <person name="English C.J."/>
            <person name="Blair E.M."/>
            <person name="O'Malley M.A."/>
            <person name="Valentine D.L."/>
        </authorList>
    </citation>
    <scope>NUCLEOTIDE SEQUENCE [LARGE SCALE GENOMIC DNA]</scope>
    <source>
        <strain evidence="2 3">NLcol2</strain>
    </source>
</reference>
<organism evidence="2 3">
    <name type="scientific">Pontiella agarivorans</name>
    <dbReference type="NCBI Taxonomy" id="3038953"/>
    <lineage>
        <taxon>Bacteria</taxon>
        <taxon>Pseudomonadati</taxon>
        <taxon>Kiritimatiellota</taxon>
        <taxon>Kiritimatiellia</taxon>
        <taxon>Kiritimatiellales</taxon>
        <taxon>Pontiellaceae</taxon>
        <taxon>Pontiella</taxon>
    </lineage>
</organism>
<evidence type="ECO:0000256" key="1">
    <source>
        <dbReference type="SAM" id="SignalP"/>
    </source>
</evidence>
<evidence type="ECO:0000313" key="3">
    <source>
        <dbReference type="Proteomes" id="UP001290861"/>
    </source>
</evidence>
<dbReference type="EMBL" id="JARVCO010000010">
    <property type="protein sequence ID" value="MDZ8119113.1"/>
    <property type="molecule type" value="Genomic_DNA"/>
</dbReference>
<sequence length="228" mass="25845">MKMMIAAMVLSGLSITYAGNLTIDNTRPFGEQDYLVNVLDVEGARIIGAPVRRNDDEKPEKEASVSRTVGQTFMLNYDYTLDSIVVRSAGEHDLSGISYPKLWVKIIDVDRSTQLYEDTFDFSGQKIEAGCYLTLTFQERLNLVRRKKYLMAFWFDNDNDETFLLARTQTDKSGTFSGGLYYESGQQPAMKPSQFGLEYPVRFEGNFSRDLCFGLVGNAEYETLGLIF</sequence>
<evidence type="ECO:0000313" key="2">
    <source>
        <dbReference type="EMBL" id="MDZ8119113.1"/>
    </source>
</evidence>
<name>A0ABU5MY65_9BACT</name>
<gene>
    <name evidence="2" type="ORF">P9H32_10800</name>
</gene>
<feature type="signal peptide" evidence="1">
    <location>
        <begin position="1"/>
        <end position="18"/>
    </location>
</feature>
<comment type="caution">
    <text evidence="2">The sequence shown here is derived from an EMBL/GenBank/DDBJ whole genome shotgun (WGS) entry which is preliminary data.</text>
</comment>
<feature type="chain" id="PRO_5045647608" evidence="1">
    <location>
        <begin position="19"/>
        <end position="228"/>
    </location>
</feature>
<dbReference type="Proteomes" id="UP001290861">
    <property type="component" value="Unassembled WGS sequence"/>
</dbReference>
<proteinExistence type="predicted"/>
<keyword evidence="1" id="KW-0732">Signal</keyword>
<accession>A0ABU5MY65</accession>
<dbReference type="RefSeq" id="WP_322608902.1">
    <property type="nucleotide sequence ID" value="NZ_JARVCO010000010.1"/>
</dbReference>
<protein>
    <submittedName>
        <fullName evidence="2">Uncharacterized protein</fullName>
    </submittedName>
</protein>